<organism evidence="2 3">
    <name type="scientific">Xanthomonas citri pv. citri</name>
    <dbReference type="NCBI Taxonomy" id="611301"/>
    <lineage>
        <taxon>Bacteria</taxon>
        <taxon>Pseudomonadati</taxon>
        <taxon>Pseudomonadota</taxon>
        <taxon>Gammaproteobacteria</taxon>
        <taxon>Lysobacterales</taxon>
        <taxon>Lysobacteraceae</taxon>
        <taxon>Xanthomonas</taxon>
    </lineage>
</organism>
<dbReference type="Proteomes" id="UP000653002">
    <property type="component" value="Unassembled WGS sequence"/>
</dbReference>
<dbReference type="FunFam" id="2.40.50.140:FF:000051">
    <property type="entry name" value="RNA-binding transcriptional accessory protein"/>
    <property type="match status" value="1"/>
</dbReference>
<gene>
    <name evidence="2" type="ORF">GUH15_07375</name>
</gene>
<dbReference type="CDD" id="cd05685">
    <property type="entry name" value="S1_Tex"/>
    <property type="match status" value="1"/>
</dbReference>
<dbReference type="SUPFAM" id="SSF50249">
    <property type="entry name" value="Nucleic acid-binding proteins"/>
    <property type="match status" value="1"/>
</dbReference>
<feature type="domain" description="S1 motif" evidence="1">
    <location>
        <begin position="5"/>
        <end position="74"/>
    </location>
</feature>
<accession>A0A8I0L9J9</accession>
<dbReference type="PROSITE" id="PS50126">
    <property type="entry name" value="S1"/>
    <property type="match status" value="1"/>
</dbReference>
<reference evidence="2" key="1">
    <citation type="submission" date="2020-01" db="EMBL/GenBank/DDBJ databases">
        <authorList>
            <person name="Richard D."/>
        </authorList>
    </citation>
    <scope>NUCLEOTIDE SEQUENCE</scope>
    <source>
        <strain evidence="2">JP541</strain>
    </source>
</reference>
<dbReference type="Pfam" id="PF00575">
    <property type="entry name" value="S1"/>
    <property type="match status" value="1"/>
</dbReference>
<comment type="caution">
    <text evidence="2">The sequence shown here is derived from an EMBL/GenBank/DDBJ whole genome shotgun (WGS) entry which is preliminary data.</text>
</comment>
<dbReference type="GO" id="GO:0003735">
    <property type="term" value="F:structural constituent of ribosome"/>
    <property type="evidence" value="ECO:0007669"/>
    <property type="project" value="TreeGrafter"/>
</dbReference>
<dbReference type="EMBL" id="JAABFR010000439">
    <property type="protein sequence ID" value="MBD4335878.1"/>
    <property type="molecule type" value="Genomic_DNA"/>
</dbReference>
<dbReference type="InterPro" id="IPR050437">
    <property type="entry name" value="Ribos_protein_bS1-like"/>
</dbReference>
<dbReference type="GO" id="GO:0005737">
    <property type="term" value="C:cytoplasm"/>
    <property type="evidence" value="ECO:0007669"/>
    <property type="project" value="UniProtKB-ARBA"/>
</dbReference>
<dbReference type="PANTHER" id="PTHR10724:SF10">
    <property type="entry name" value="S1 RNA-BINDING DOMAIN-CONTAINING PROTEIN 1"/>
    <property type="match status" value="1"/>
</dbReference>
<evidence type="ECO:0000313" key="2">
    <source>
        <dbReference type="EMBL" id="MBD4335878.1"/>
    </source>
</evidence>
<dbReference type="GO" id="GO:0006412">
    <property type="term" value="P:translation"/>
    <property type="evidence" value="ECO:0007669"/>
    <property type="project" value="TreeGrafter"/>
</dbReference>
<protein>
    <submittedName>
        <fullName evidence="2">S1 RNA-binding domain-containing protein</fullName>
    </submittedName>
</protein>
<sequence>DLQEGMKLSGTVRNVVDFGAFVDIGVKQDGLVHVSKLSKKFVKNPMDIVSVGDIVDVWIYSIDKNKDKVSLTMIDPHE</sequence>
<name>A0A8I0L9J9_XANCI</name>
<dbReference type="PANTHER" id="PTHR10724">
    <property type="entry name" value="30S RIBOSOMAL PROTEIN S1"/>
    <property type="match status" value="1"/>
</dbReference>
<evidence type="ECO:0000259" key="1">
    <source>
        <dbReference type="PROSITE" id="PS50126"/>
    </source>
</evidence>
<dbReference type="InterPro" id="IPR003029">
    <property type="entry name" value="S1_domain"/>
</dbReference>
<dbReference type="InterPro" id="IPR044146">
    <property type="entry name" value="S1_Tex"/>
</dbReference>
<proteinExistence type="predicted"/>
<dbReference type="InterPro" id="IPR012340">
    <property type="entry name" value="NA-bd_OB-fold"/>
</dbReference>
<dbReference type="Gene3D" id="2.40.50.140">
    <property type="entry name" value="Nucleic acid-binding proteins"/>
    <property type="match status" value="1"/>
</dbReference>
<dbReference type="SMART" id="SM00316">
    <property type="entry name" value="S1"/>
    <property type="match status" value="1"/>
</dbReference>
<feature type="non-terminal residue" evidence="2">
    <location>
        <position position="1"/>
    </location>
</feature>
<dbReference type="GO" id="GO:0003729">
    <property type="term" value="F:mRNA binding"/>
    <property type="evidence" value="ECO:0007669"/>
    <property type="project" value="TreeGrafter"/>
</dbReference>
<dbReference type="AlphaFoldDB" id="A0A8I0L9J9"/>
<evidence type="ECO:0000313" key="3">
    <source>
        <dbReference type="Proteomes" id="UP000653002"/>
    </source>
</evidence>